<dbReference type="SUPFAM" id="SSF88713">
    <property type="entry name" value="Glycoside hydrolase/deacetylase"/>
    <property type="match status" value="1"/>
</dbReference>
<name>A0A0H1XHN4_STRAG</name>
<dbReference type="RefSeq" id="WP_000951498.1">
    <property type="nucleotide sequence ID" value="NZ_CAXOLC010000010.1"/>
</dbReference>
<protein>
    <submittedName>
        <fullName evidence="3">Polysaccharide deacetylase family protein</fullName>
    </submittedName>
</protein>
<comment type="caution">
    <text evidence="3">The sequence shown here is derived from an EMBL/GenBank/DDBJ whole genome shotgun (WGS) entry which is preliminary data.</text>
</comment>
<dbReference type="Pfam" id="PF01522">
    <property type="entry name" value="Polysacc_deac_1"/>
    <property type="match status" value="1"/>
</dbReference>
<evidence type="ECO:0000256" key="1">
    <source>
        <dbReference type="ARBA" id="ARBA00004613"/>
    </source>
</evidence>
<proteinExistence type="predicted"/>
<dbReference type="PROSITE" id="PS51677">
    <property type="entry name" value="NODB"/>
    <property type="match status" value="1"/>
</dbReference>
<dbReference type="Proteomes" id="UP000256718">
    <property type="component" value="Unassembled WGS sequence"/>
</dbReference>
<dbReference type="InterPro" id="IPR011330">
    <property type="entry name" value="Glyco_hydro/deAcase_b/a-brl"/>
</dbReference>
<dbReference type="CDD" id="cd10918">
    <property type="entry name" value="CE4_NodB_like_5s_6s"/>
    <property type="match status" value="1"/>
</dbReference>
<comment type="subcellular location">
    <subcellularLocation>
        <location evidence="1">Secreted</location>
    </subcellularLocation>
</comment>
<evidence type="ECO:0000313" key="4">
    <source>
        <dbReference type="Proteomes" id="UP000256718"/>
    </source>
</evidence>
<dbReference type="GO" id="GO:0016810">
    <property type="term" value="F:hydrolase activity, acting on carbon-nitrogen (but not peptide) bonds"/>
    <property type="evidence" value="ECO:0007669"/>
    <property type="project" value="InterPro"/>
</dbReference>
<organism evidence="3 4">
    <name type="scientific">Streptococcus agalactiae</name>
    <dbReference type="NCBI Taxonomy" id="1311"/>
    <lineage>
        <taxon>Bacteria</taxon>
        <taxon>Bacillati</taxon>
        <taxon>Bacillota</taxon>
        <taxon>Bacilli</taxon>
        <taxon>Lactobacillales</taxon>
        <taxon>Streptococcaceae</taxon>
        <taxon>Streptococcus</taxon>
    </lineage>
</organism>
<dbReference type="GO" id="GO:0005975">
    <property type="term" value="P:carbohydrate metabolic process"/>
    <property type="evidence" value="ECO:0007669"/>
    <property type="project" value="InterPro"/>
</dbReference>
<evidence type="ECO:0000256" key="2">
    <source>
        <dbReference type="ARBA" id="ARBA00022729"/>
    </source>
</evidence>
<dbReference type="InterPro" id="IPR051398">
    <property type="entry name" value="Polysacch_Deacetylase"/>
</dbReference>
<dbReference type="PANTHER" id="PTHR34216:SF3">
    <property type="entry name" value="POLY-BETA-1,6-N-ACETYL-D-GLUCOSAMINE N-DEACETYLASE"/>
    <property type="match status" value="1"/>
</dbReference>
<dbReference type="AlphaFoldDB" id="A0A0H1XHN4"/>
<reference evidence="3 4" key="1">
    <citation type="journal article" date="2018" name="Emerg. Microbes Infect.">
        <title>Phenotypic and molecular analysis of nontypeable Group B streptococci: identification of cps2a and hybrid cps2a/cps5 Group B streptococcal capsule gene clusters.</title>
        <authorList>
            <person name="Alhhazmi A."/>
            <person name="Tyrrell G.J."/>
        </authorList>
    </citation>
    <scope>NUCLEOTIDE SEQUENCE [LARGE SCALE GENOMIC DNA]</scope>
    <source>
        <strain evidence="3 4">PLGBS17</strain>
    </source>
</reference>
<dbReference type="EMBL" id="QHGZ01000161">
    <property type="protein sequence ID" value="RDY80764.1"/>
    <property type="molecule type" value="Genomic_DNA"/>
</dbReference>
<gene>
    <name evidence="3" type="ORF">C4618_07315</name>
</gene>
<sequence>MAHTPTSHRKPRKRSPWLAIASVFFLLIALIGIFLFFNNRSKQEIKTKTNASSHRKIVTSIKKKKWIKQKTPVKIPILMYHAVHVMDPSEAASANLIVAPDIFESHIKRLKKEGYYFLAPNEAYRALNENALPDKKVIWITFDDGNADFYTKAYPILKKYKVKATNNIITGFVQEGRESNLNVQQMLEMKQNGMSFQGHTVTHPNLSLLTPELQTQEMTLSKQFLDQKLSQDTLAIAYPSGRYNPTTLDIASQYYKLGLTTNEGVATKDNGLLSLNRVRILPTTSDDDLIKTINQ</sequence>
<dbReference type="GO" id="GO:0005576">
    <property type="term" value="C:extracellular region"/>
    <property type="evidence" value="ECO:0007669"/>
    <property type="project" value="UniProtKB-SubCell"/>
</dbReference>
<dbReference type="PANTHER" id="PTHR34216">
    <property type="match status" value="1"/>
</dbReference>
<evidence type="ECO:0000313" key="3">
    <source>
        <dbReference type="EMBL" id="RDY80764.1"/>
    </source>
</evidence>
<dbReference type="Gene3D" id="3.20.20.370">
    <property type="entry name" value="Glycoside hydrolase/deacetylase"/>
    <property type="match status" value="1"/>
</dbReference>
<accession>A0A0H1XHN4</accession>
<dbReference type="InterPro" id="IPR002509">
    <property type="entry name" value="NODB_dom"/>
</dbReference>
<keyword evidence="2" id="KW-0732">Signal</keyword>